<proteinExistence type="predicted"/>
<sequence>MRSNRGIFWYSLGLTLLLLLPMVLTVAFFTDQYQKQQLLRQASAADSTLHIKPGAQGVYTLLLVVQQEEPAFVLARADGPQQTVTLCALPGSLRVSAPSGTTTLAECALSAGAGRAAQLLVGTVATGETAAPALHYIAATPATWADCAGRTASARIDTASLLDAAARTRLGYGEDPIAVCTAAQASELIAQLQAALPGAGEGCMARAAVWAAFLRQDPALLAGLPDGLRSRSARLLTDLLAADLNALGETLAYLSARTALTIDYTTAAVAAARGGVQLTEEGMAAVCALLL</sequence>
<dbReference type="AlphaFoldDB" id="A0A1T4W6Z9"/>
<keyword evidence="1" id="KW-0472">Membrane</keyword>
<evidence type="ECO:0000313" key="2">
    <source>
        <dbReference type="EMBL" id="SKA72967.1"/>
    </source>
</evidence>
<dbReference type="STRING" id="745368.SAMN02745178_00049"/>
<evidence type="ECO:0000256" key="1">
    <source>
        <dbReference type="SAM" id="Phobius"/>
    </source>
</evidence>
<keyword evidence="1" id="KW-1133">Transmembrane helix</keyword>
<organism evidence="2 3">
    <name type="scientific">Gemmiger formicilis</name>
    <dbReference type="NCBI Taxonomy" id="745368"/>
    <lineage>
        <taxon>Bacteria</taxon>
        <taxon>Bacillati</taxon>
        <taxon>Bacillota</taxon>
        <taxon>Clostridia</taxon>
        <taxon>Eubacteriales</taxon>
        <taxon>Gemmiger</taxon>
    </lineage>
</organism>
<dbReference type="OrthoDB" id="9975473at2"/>
<gene>
    <name evidence="2" type="ORF">SAMN02745178_00049</name>
</gene>
<name>A0A1T4W6Z9_9FIRM</name>
<feature type="transmembrane region" description="Helical" evidence="1">
    <location>
        <begin position="7"/>
        <end position="29"/>
    </location>
</feature>
<dbReference type="GeneID" id="93336549"/>
<accession>A0A1T4W6Z9</accession>
<dbReference type="Proteomes" id="UP000190286">
    <property type="component" value="Unassembled WGS sequence"/>
</dbReference>
<evidence type="ECO:0000313" key="3">
    <source>
        <dbReference type="Proteomes" id="UP000190286"/>
    </source>
</evidence>
<keyword evidence="3" id="KW-1185">Reference proteome</keyword>
<dbReference type="EMBL" id="FUYF01000001">
    <property type="protein sequence ID" value="SKA72967.1"/>
    <property type="molecule type" value="Genomic_DNA"/>
</dbReference>
<reference evidence="2 3" key="1">
    <citation type="submission" date="2017-02" db="EMBL/GenBank/DDBJ databases">
        <authorList>
            <person name="Peterson S.W."/>
        </authorList>
    </citation>
    <scope>NUCLEOTIDE SEQUENCE [LARGE SCALE GENOMIC DNA]</scope>
    <source>
        <strain evidence="2 3">ATCC 27749</strain>
    </source>
</reference>
<dbReference type="RefSeq" id="WP_078783074.1">
    <property type="nucleotide sequence ID" value="NZ_FUYF01000001.1"/>
</dbReference>
<protein>
    <submittedName>
        <fullName evidence="2">Uncharacterized protein</fullName>
    </submittedName>
</protein>
<keyword evidence="1" id="KW-0812">Transmembrane</keyword>